<feature type="domain" description="Beta-lactamase-related" evidence="3">
    <location>
        <begin position="22"/>
        <end position="325"/>
    </location>
</feature>
<gene>
    <name evidence="4" type="ORF">J2S17_000008</name>
</gene>
<keyword evidence="2" id="KW-0472">Membrane</keyword>
<dbReference type="InterPro" id="IPR050491">
    <property type="entry name" value="AmpC-like"/>
</dbReference>
<comment type="caution">
    <text evidence="4">The sequence shown here is derived from an EMBL/GenBank/DDBJ whole genome shotgun (WGS) entry which is preliminary data.</text>
</comment>
<dbReference type="Pfam" id="PF00144">
    <property type="entry name" value="Beta-lactamase"/>
    <property type="match status" value="1"/>
</dbReference>
<sequence length="340" mass="38358">MNMSQALENIDRKQKEIQFSGTVCVKLAGETLARSYGFSNRNEKVLNQNNTRYGIASGSKFLTSIAIGQLVDQRMISFDTKLSECLDSELPYFDETITIHHLLTHTSGIPDYFDESVMDNYEDLWLETPMYKIRELNDFLPLFQNGKMVSAVGDRFQYNNAGYVILGLVIEKVSGLMFSDYIEQFIFKKAAMYGSGYYELDALPERTALGYIENPDGSYKTNIYSIPAKGGADGGVFVTAKDMVSLWEALNNHSLMSEAATKFLLQPRVLVEDDIFYGYSGYMKANKNQIIKHILMGYDPGVNFRSVYYPSEDLTIVVCSNESDGAYDIITDLEKTLLGR</sequence>
<evidence type="ECO:0000256" key="1">
    <source>
        <dbReference type="ARBA" id="ARBA00004370"/>
    </source>
</evidence>
<reference evidence="4 5" key="1">
    <citation type="submission" date="2023-07" db="EMBL/GenBank/DDBJ databases">
        <title>Genomic Encyclopedia of Type Strains, Phase IV (KMG-IV): sequencing the most valuable type-strain genomes for metagenomic binning, comparative biology and taxonomic classification.</title>
        <authorList>
            <person name="Goeker M."/>
        </authorList>
    </citation>
    <scope>NUCLEOTIDE SEQUENCE [LARGE SCALE GENOMIC DNA]</scope>
    <source>
        <strain evidence="4 5">DSM 23494</strain>
    </source>
</reference>
<dbReference type="EMBL" id="JAUSUB010000001">
    <property type="protein sequence ID" value="MDQ0268139.1"/>
    <property type="molecule type" value="Genomic_DNA"/>
</dbReference>
<comment type="subcellular location">
    <subcellularLocation>
        <location evidence="1">Membrane</location>
    </subcellularLocation>
</comment>
<dbReference type="SUPFAM" id="SSF56601">
    <property type="entry name" value="beta-lactamase/transpeptidase-like"/>
    <property type="match status" value="1"/>
</dbReference>
<protein>
    <submittedName>
        <fullName evidence="4">CubicO group peptidase (Beta-lactamase class C family)</fullName>
    </submittedName>
</protein>
<evidence type="ECO:0000313" key="5">
    <source>
        <dbReference type="Proteomes" id="UP001238088"/>
    </source>
</evidence>
<dbReference type="Proteomes" id="UP001238088">
    <property type="component" value="Unassembled WGS sequence"/>
</dbReference>
<keyword evidence="5" id="KW-1185">Reference proteome</keyword>
<evidence type="ECO:0000259" key="3">
    <source>
        <dbReference type="Pfam" id="PF00144"/>
    </source>
</evidence>
<dbReference type="RefSeq" id="WP_307470656.1">
    <property type="nucleotide sequence ID" value="NZ_JAUSUB010000001.1"/>
</dbReference>
<dbReference type="InterPro" id="IPR001466">
    <property type="entry name" value="Beta-lactam-related"/>
</dbReference>
<proteinExistence type="predicted"/>
<evidence type="ECO:0000313" key="4">
    <source>
        <dbReference type="EMBL" id="MDQ0268139.1"/>
    </source>
</evidence>
<organism evidence="4 5">
    <name type="scientific">Cytobacillus purgationiresistens</name>
    <dbReference type="NCBI Taxonomy" id="863449"/>
    <lineage>
        <taxon>Bacteria</taxon>
        <taxon>Bacillati</taxon>
        <taxon>Bacillota</taxon>
        <taxon>Bacilli</taxon>
        <taxon>Bacillales</taxon>
        <taxon>Bacillaceae</taxon>
        <taxon>Cytobacillus</taxon>
    </lineage>
</organism>
<dbReference type="PANTHER" id="PTHR46825">
    <property type="entry name" value="D-ALANYL-D-ALANINE-CARBOXYPEPTIDASE/ENDOPEPTIDASE AMPH"/>
    <property type="match status" value="1"/>
</dbReference>
<name>A0ABU0AA59_9BACI</name>
<dbReference type="Gene3D" id="3.40.710.10">
    <property type="entry name" value="DD-peptidase/beta-lactamase superfamily"/>
    <property type="match status" value="1"/>
</dbReference>
<dbReference type="InterPro" id="IPR012338">
    <property type="entry name" value="Beta-lactam/transpept-like"/>
</dbReference>
<accession>A0ABU0AA59</accession>
<dbReference type="PANTHER" id="PTHR46825:SF11">
    <property type="entry name" value="PENICILLIN-BINDING PROTEIN 4"/>
    <property type="match status" value="1"/>
</dbReference>
<evidence type="ECO:0000256" key="2">
    <source>
        <dbReference type="ARBA" id="ARBA00023136"/>
    </source>
</evidence>